<sequence length="548" mass="60446">MKSSRSESNNNNNNNPQCNNSSSPRELCSTEYQVSGEESHTVTTSPTTISSLPTIDKSINLNPMTPQYNLNLNWVSPIITALSLSANSSLLNLNTELATASSTSSSSLLLSCMPQIATKLRASSCFSLGRSSHSSIPMSLHPQEMKLNTIATSTATNNDNNGDGDNDNDKPLDLSVKSLLTNQPTSEMNLPTENAKTSSRRKLSKPRSQAKTSLMTTTVSATTPATINTPGISHSPEQAVSIREYKEPQIESIPSMNTDNKNGIELSQQWKLDIQNLVHLTETNQKRQKSAAVNRRPFKAFGNTIPSISKEILLKSTELIDPLILASTIVNTSETVENTEQNRVTLTPPTPITTTTTNTNDIDNTVSSISKDHSRRKSTSKRKSRRSQSTSAIIPLDVNDTDSSKAFPSLSTTKSLESLSNKTDQCKEIMITTPSIASISSTPSCYSSSYPELIDIKTTLPTVECNPRMRRFPEMTPKEIKDKAYWEKRVKNNEAARRSRRARKTKELSLKKYADNLEKVNMKLIEEIELLKAEIIQLKAEKEAQKSS</sequence>
<dbReference type="PANTHER" id="PTHR11988">
    <property type="entry name" value="THYROTROPH EMBRYONIC FACTOR RELATED"/>
    <property type="match status" value="1"/>
</dbReference>
<evidence type="ECO:0000256" key="3">
    <source>
        <dbReference type="ARBA" id="ARBA00023125"/>
    </source>
</evidence>
<dbReference type="GO" id="GO:0000981">
    <property type="term" value="F:DNA-binding transcription factor activity, RNA polymerase II-specific"/>
    <property type="evidence" value="ECO:0007669"/>
    <property type="project" value="TreeGrafter"/>
</dbReference>
<evidence type="ECO:0000313" key="10">
    <source>
        <dbReference type="WBParaSite" id="TREG1_32670.1"/>
    </source>
</evidence>
<keyword evidence="4" id="KW-0804">Transcription</keyword>
<dbReference type="GO" id="GO:0000978">
    <property type="term" value="F:RNA polymerase II cis-regulatory region sequence-specific DNA binding"/>
    <property type="evidence" value="ECO:0007669"/>
    <property type="project" value="TreeGrafter"/>
</dbReference>
<dbReference type="Gene3D" id="1.20.5.170">
    <property type="match status" value="1"/>
</dbReference>
<dbReference type="SMART" id="SM00338">
    <property type="entry name" value="BRLZ"/>
    <property type="match status" value="1"/>
</dbReference>
<reference evidence="10" key="2">
    <citation type="submission" date="2023-11" db="UniProtKB">
        <authorList>
            <consortium name="WormBaseParasite"/>
        </authorList>
    </citation>
    <scope>IDENTIFICATION</scope>
</reference>
<dbReference type="PANTHER" id="PTHR11988:SF27">
    <property type="entry name" value="GH27708P"/>
    <property type="match status" value="1"/>
</dbReference>
<dbReference type="SUPFAM" id="SSF57959">
    <property type="entry name" value="Leucine zipper domain"/>
    <property type="match status" value="1"/>
</dbReference>
<dbReference type="GO" id="GO:0005634">
    <property type="term" value="C:nucleus"/>
    <property type="evidence" value="ECO:0007669"/>
    <property type="project" value="UniProtKB-SubCell"/>
</dbReference>
<dbReference type="Pfam" id="PF07716">
    <property type="entry name" value="bZIP_2"/>
    <property type="match status" value="1"/>
</dbReference>
<name>A0AA85JPK0_TRIRE</name>
<feature type="compositionally biased region" description="Polar residues" evidence="7">
    <location>
        <begin position="178"/>
        <end position="197"/>
    </location>
</feature>
<feature type="compositionally biased region" description="Low complexity" evidence="7">
    <location>
        <begin position="6"/>
        <end position="23"/>
    </location>
</feature>
<reference evidence="9" key="1">
    <citation type="submission" date="2022-06" db="EMBL/GenBank/DDBJ databases">
        <authorList>
            <person name="Berger JAMES D."/>
            <person name="Berger JAMES D."/>
        </authorList>
    </citation>
    <scope>NUCLEOTIDE SEQUENCE [LARGE SCALE GENOMIC DNA]</scope>
</reference>
<evidence type="ECO:0000256" key="4">
    <source>
        <dbReference type="ARBA" id="ARBA00023163"/>
    </source>
</evidence>
<keyword evidence="6" id="KW-0175">Coiled coil</keyword>
<dbReference type="Proteomes" id="UP000050795">
    <property type="component" value="Unassembled WGS sequence"/>
</dbReference>
<dbReference type="InterPro" id="IPR040223">
    <property type="entry name" value="PAR_bZIP"/>
</dbReference>
<accession>A0AA85JPK0</accession>
<feature type="compositionally biased region" description="Basic residues" evidence="7">
    <location>
        <begin position="373"/>
        <end position="386"/>
    </location>
</feature>
<keyword evidence="3" id="KW-0238">DNA-binding</keyword>
<dbReference type="InterPro" id="IPR004827">
    <property type="entry name" value="bZIP"/>
</dbReference>
<feature type="compositionally biased region" description="Low complexity" evidence="7">
    <location>
        <begin position="352"/>
        <end position="365"/>
    </location>
</feature>
<keyword evidence="2" id="KW-0805">Transcription regulation</keyword>
<dbReference type="CDD" id="cd14695">
    <property type="entry name" value="bZIP_HLF"/>
    <property type="match status" value="1"/>
</dbReference>
<feature type="domain" description="BZIP" evidence="8">
    <location>
        <begin position="482"/>
        <end position="545"/>
    </location>
</feature>
<dbReference type="PROSITE" id="PS50217">
    <property type="entry name" value="BZIP"/>
    <property type="match status" value="1"/>
</dbReference>
<evidence type="ECO:0000256" key="5">
    <source>
        <dbReference type="ARBA" id="ARBA00023242"/>
    </source>
</evidence>
<evidence type="ECO:0000256" key="1">
    <source>
        <dbReference type="ARBA" id="ARBA00004123"/>
    </source>
</evidence>
<feature type="coiled-coil region" evidence="6">
    <location>
        <begin position="514"/>
        <end position="548"/>
    </location>
</feature>
<dbReference type="WBParaSite" id="TREG1_32670.1">
    <property type="protein sequence ID" value="TREG1_32670.1"/>
    <property type="gene ID" value="TREG1_32670"/>
</dbReference>
<evidence type="ECO:0000256" key="2">
    <source>
        <dbReference type="ARBA" id="ARBA00023015"/>
    </source>
</evidence>
<evidence type="ECO:0000313" key="9">
    <source>
        <dbReference type="Proteomes" id="UP000050795"/>
    </source>
</evidence>
<dbReference type="AlphaFoldDB" id="A0AA85JPK0"/>
<feature type="region of interest" description="Disordered" evidence="7">
    <location>
        <begin position="1"/>
        <end position="48"/>
    </location>
</feature>
<feature type="region of interest" description="Disordered" evidence="7">
    <location>
        <begin position="338"/>
        <end position="398"/>
    </location>
</feature>
<organism evidence="9 10">
    <name type="scientific">Trichobilharzia regenti</name>
    <name type="common">Nasal bird schistosome</name>
    <dbReference type="NCBI Taxonomy" id="157069"/>
    <lineage>
        <taxon>Eukaryota</taxon>
        <taxon>Metazoa</taxon>
        <taxon>Spiralia</taxon>
        <taxon>Lophotrochozoa</taxon>
        <taxon>Platyhelminthes</taxon>
        <taxon>Trematoda</taxon>
        <taxon>Digenea</taxon>
        <taxon>Strigeidida</taxon>
        <taxon>Schistosomatoidea</taxon>
        <taxon>Schistosomatidae</taxon>
        <taxon>Trichobilharzia</taxon>
    </lineage>
</organism>
<feature type="region of interest" description="Disordered" evidence="7">
    <location>
        <begin position="153"/>
        <end position="217"/>
    </location>
</feature>
<protein>
    <recommendedName>
        <fullName evidence="8">BZIP domain-containing protein</fullName>
    </recommendedName>
</protein>
<keyword evidence="9" id="KW-1185">Reference proteome</keyword>
<evidence type="ECO:0000259" key="8">
    <source>
        <dbReference type="PROSITE" id="PS50217"/>
    </source>
</evidence>
<comment type="subcellular location">
    <subcellularLocation>
        <location evidence="1">Nucleus</location>
    </subcellularLocation>
</comment>
<evidence type="ECO:0000256" key="6">
    <source>
        <dbReference type="SAM" id="Coils"/>
    </source>
</evidence>
<evidence type="ECO:0000256" key="7">
    <source>
        <dbReference type="SAM" id="MobiDB-lite"/>
    </source>
</evidence>
<proteinExistence type="predicted"/>
<dbReference type="InterPro" id="IPR046347">
    <property type="entry name" value="bZIP_sf"/>
</dbReference>
<keyword evidence="5" id="KW-0539">Nucleus</keyword>